<feature type="domain" description="Reverse transcriptase" evidence="1">
    <location>
        <begin position="479"/>
        <end position="761"/>
    </location>
</feature>
<dbReference type="OrthoDB" id="6630711at2759"/>
<dbReference type="SUPFAM" id="SSF56672">
    <property type="entry name" value="DNA/RNA polymerases"/>
    <property type="match status" value="1"/>
</dbReference>
<evidence type="ECO:0000313" key="3">
    <source>
        <dbReference type="Proteomes" id="UP000479000"/>
    </source>
</evidence>
<sequence>MLVMYHVNVRSMRKNFDVIVAHLEAGIGDFHLLILSEVWIEDFELPHYQLEGYNSYICARVRNKSGGIIAFVRRDVLCNIEPIAGESFEMLKIEINFSHKNEKIAILGCYRDVNSQLPAFQSDLEPILDRTKCPALIIGDMNVDISNNASRMCVDYEEVLCAQGFECCHREITRKRSNTCLDHVYLKSNSIKIEVLVDDNDITDHAGLLVKLEIEPHCREKPEGTPYLDLSTFKSEIAQTKWEEVYEKQGVDEALDIFYRLYGEAKDRSLKTLKLNSKTRRRQPWITQNLVQLVNRKNKLFKNLKNRRTNNAGDSEGIQRLEREYKELSLRVTHETKNRKIEYYKNDIETSSSDPKKFWKTVNRLIKQKASKEIGTLTRNGIDVTCNKQKAEIFNQHFADIPATLKRGMPSEGHSEMGVGIVPWIPEKLAIDGITPQLVQEILEGLDGSKSSGIDNISAKELKCVAEDVSAVLAYLFTLSIKSGTFPEAFKKAIIVPIHKSGSRAVVNNYRPISILPIISKVFERIVKDKFVAFFDHIDFFSARQYGFRRGLSTERALEDHINEIVEGLNLGRKVAAVYLDLTKAFDTVEHDLLLNKLVHSGVRDNLLKWFQSYLCGRSQVTRVNGEISPEMNTSQGLPQGTGLSPILFLLFVNDLCDMHLPMTSQFFFADDGSLVISARGPESTLESIAEQNLKLVGKWFRKNRLLLNLEKTKLVVYRYSSLNLSSRLEVKMHENDCPGSPCSCISIQEEKVAKYLGMWMDNHLTWEWHINKVRKNLNQFNFALRYLLPITSVETRSKIFSALYIPRMTYGIVHFGGTFPSYLKPLHSTYKRSINLVLPGNEPTLNEKIERIGTLPLKTLYYLAGFLYVVKHYQNYKKRPPDRSGRRTRRAYHVELETKTWAHSHSQYQSACLLPLLYNQLLPKILPTSFDHTGFTYNNIKRKAKKYFKTNRNITLTLPN</sequence>
<dbReference type="Proteomes" id="UP000479000">
    <property type="component" value="Unassembled WGS sequence"/>
</dbReference>
<keyword evidence="3" id="KW-1185">Reference proteome</keyword>
<proteinExistence type="predicted"/>
<dbReference type="PANTHER" id="PTHR47510:SF3">
    <property type="entry name" value="ENDO_EXONUCLEASE_PHOSPHATASE DOMAIN-CONTAINING PROTEIN"/>
    <property type="match status" value="1"/>
</dbReference>
<dbReference type="PANTHER" id="PTHR47510">
    <property type="entry name" value="REVERSE TRANSCRIPTASE DOMAIN-CONTAINING PROTEIN"/>
    <property type="match status" value="1"/>
</dbReference>
<protein>
    <recommendedName>
        <fullName evidence="1">Reverse transcriptase domain-containing protein</fullName>
    </recommendedName>
</protein>
<accession>A0A6H5G8I0</accession>
<dbReference type="InterPro" id="IPR043502">
    <property type="entry name" value="DNA/RNA_pol_sf"/>
</dbReference>
<dbReference type="Gene3D" id="3.60.10.10">
    <property type="entry name" value="Endonuclease/exonuclease/phosphatase"/>
    <property type="match status" value="1"/>
</dbReference>
<dbReference type="InterPro" id="IPR000477">
    <property type="entry name" value="RT_dom"/>
</dbReference>
<organism evidence="2 3">
    <name type="scientific">Nesidiocoris tenuis</name>
    <dbReference type="NCBI Taxonomy" id="355587"/>
    <lineage>
        <taxon>Eukaryota</taxon>
        <taxon>Metazoa</taxon>
        <taxon>Ecdysozoa</taxon>
        <taxon>Arthropoda</taxon>
        <taxon>Hexapoda</taxon>
        <taxon>Insecta</taxon>
        <taxon>Pterygota</taxon>
        <taxon>Neoptera</taxon>
        <taxon>Paraneoptera</taxon>
        <taxon>Hemiptera</taxon>
        <taxon>Heteroptera</taxon>
        <taxon>Panheteroptera</taxon>
        <taxon>Cimicomorpha</taxon>
        <taxon>Miridae</taxon>
        <taxon>Dicyphina</taxon>
        <taxon>Nesidiocoris</taxon>
    </lineage>
</organism>
<reference evidence="2 3" key="1">
    <citation type="submission" date="2020-02" db="EMBL/GenBank/DDBJ databases">
        <authorList>
            <person name="Ferguson B K."/>
        </authorList>
    </citation>
    <scope>NUCLEOTIDE SEQUENCE [LARGE SCALE GENOMIC DNA]</scope>
</reference>
<evidence type="ECO:0000313" key="2">
    <source>
        <dbReference type="EMBL" id="CAA9998756.1"/>
    </source>
</evidence>
<dbReference type="SUPFAM" id="SSF56219">
    <property type="entry name" value="DNase I-like"/>
    <property type="match status" value="1"/>
</dbReference>
<dbReference type="GO" id="GO:0071897">
    <property type="term" value="P:DNA biosynthetic process"/>
    <property type="evidence" value="ECO:0007669"/>
    <property type="project" value="UniProtKB-ARBA"/>
</dbReference>
<dbReference type="InterPro" id="IPR036691">
    <property type="entry name" value="Endo/exonu/phosph_ase_sf"/>
</dbReference>
<dbReference type="Pfam" id="PF00078">
    <property type="entry name" value="RVT_1"/>
    <property type="match status" value="1"/>
</dbReference>
<dbReference type="AlphaFoldDB" id="A0A6H5G8I0"/>
<gene>
    <name evidence="2" type="ORF">NTEN_LOCUS5039</name>
</gene>
<dbReference type="PROSITE" id="PS50878">
    <property type="entry name" value="RT_POL"/>
    <property type="match status" value="1"/>
</dbReference>
<dbReference type="CDD" id="cd01650">
    <property type="entry name" value="RT_nLTR_like"/>
    <property type="match status" value="1"/>
</dbReference>
<evidence type="ECO:0000259" key="1">
    <source>
        <dbReference type="PROSITE" id="PS50878"/>
    </source>
</evidence>
<name>A0A6H5G8I0_9HEMI</name>
<dbReference type="EMBL" id="CADCXU010007323">
    <property type="protein sequence ID" value="CAA9998756.1"/>
    <property type="molecule type" value="Genomic_DNA"/>
</dbReference>